<accession>A0A2P2P878</accession>
<reference evidence="1" key="1">
    <citation type="submission" date="2018-02" db="EMBL/GenBank/DDBJ databases">
        <title>Rhizophora mucronata_Transcriptome.</title>
        <authorList>
            <person name="Meera S.P."/>
            <person name="Sreeshan A."/>
            <person name="Augustine A."/>
        </authorList>
    </citation>
    <scope>NUCLEOTIDE SEQUENCE</scope>
    <source>
        <tissue evidence="1">Leaf</tissue>
    </source>
</reference>
<proteinExistence type="predicted"/>
<protein>
    <submittedName>
        <fullName evidence="1">Uncharacterized protein</fullName>
    </submittedName>
</protein>
<name>A0A2P2P878_RHIMU</name>
<sequence length="28" mass="3220">MSCMLDMLQKPEYVIPGIRLLRPTKGTQ</sequence>
<evidence type="ECO:0000313" key="1">
    <source>
        <dbReference type="EMBL" id="MBX50948.1"/>
    </source>
</evidence>
<organism evidence="1">
    <name type="scientific">Rhizophora mucronata</name>
    <name type="common">Asiatic mangrove</name>
    <dbReference type="NCBI Taxonomy" id="61149"/>
    <lineage>
        <taxon>Eukaryota</taxon>
        <taxon>Viridiplantae</taxon>
        <taxon>Streptophyta</taxon>
        <taxon>Embryophyta</taxon>
        <taxon>Tracheophyta</taxon>
        <taxon>Spermatophyta</taxon>
        <taxon>Magnoliopsida</taxon>
        <taxon>eudicotyledons</taxon>
        <taxon>Gunneridae</taxon>
        <taxon>Pentapetalae</taxon>
        <taxon>rosids</taxon>
        <taxon>fabids</taxon>
        <taxon>Malpighiales</taxon>
        <taxon>Rhizophoraceae</taxon>
        <taxon>Rhizophora</taxon>
    </lineage>
</organism>
<dbReference type="EMBL" id="GGEC01070464">
    <property type="protein sequence ID" value="MBX50948.1"/>
    <property type="molecule type" value="Transcribed_RNA"/>
</dbReference>
<dbReference type="AlphaFoldDB" id="A0A2P2P878"/>